<organism evidence="13 14">
    <name type="scientific">Mycobacterium saskatchewanense</name>
    <dbReference type="NCBI Taxonomy" id="220927"/>
    <lineage>
        <taxon>Bacteria</taxon>
        <taxon>Bacillati</taxon>
        <taxon>Actinomycetota</taxon>
        <taxon>Actinomycetes</taxon>
        <taxon>Mycobacteriales</taxon>
        <taxon>Mycobacteriaceae</taxon>
        <taxon>Mycobacterium</taxon>
        <taxon>Mycobacterium simiae complex</taxon>
    </lineage>
</organism>
<evidence type="ECO:0000313" key="14">
    <source>
        <dbReference type="Proteomes" id="UP000193387"/>
    </source>
</evidence>
<evidence type="ECO:0000259" key="12">
    <source>
        <dbReference type="PROSITE" id="PS50253"/>
    </source>
</evidence>
<feature type="transmembrane region" description="Helical" evidence="11">
    <location>
        <begin position="186"/>
        <end position="205"/>
    </location>
</feature>
<dbReference type="GO" id="GO:0019646">
    <property type="term" value="P:aerobic electron transport chain"/>
    <property type="evidence" value="ECO:0007669"/>
    <property type="project" value="InterPro"/>
</dbReference>
<evidence type="ECO:0000256" key="5">
    <source>
        <dbReference type="ARBA" id="ARBA00022989"/>
    </source>
</evidence>
<comment type="catalytic activity">
    <reaction evidence="8">
        <text>4 Fe(II)-[cytochrome c] + O2 + 8 H(+)(in) = 4 Fe(III)-[cytochrome c] + 2 H2O + 4 H(+)(out)</text>
        <dbReference type="Rhea" id="RHEA:11436"/>
        <dbReference type="Rhea" id="RHEA-COMP:10350"/>
        <dbReference type="Rhea" id="RHEA-COMP:14399"/>
        <dbReference type="ChEBI" id="CHEBI:15377"/>
        <dbReference type="ChEBI" id="CHEBI:15378"/>
        <dbReference type="ChEBI" id="CHEBI:15379"/>
        <dbReference type="ChEBI" id="CHEBI:29033"/>
        <dbReference type="ChEBI" id="CHEBI:29034"/>
        <dbReference type="EC" id="7.1.1.9"/>
    </reaction>
</comment>
<feature type="transmembrane region" description="Helical" evidence="11">
    <location>
        <begin position="73"/>
        <end position="93"/>
    </location>
</feature>
<evidence type="ECO:0000256" key="7">
    <source>
        <dbReference type="ARBA" id="ARBA00031400"/>
    </source>
</evidence>
<dbReference type="PANTHER" id="PTHR11403:SF6">
    <property type="entry name" value="NITRIC OXIDE REDUCTASE SUBUNIT E"/>
    <property type="match status" value="1"/>
</dbReference>
<reference evidence="13 14" key="1">
    <citation type="submission" date="2016-01" db="EMBL/GenBank/DDBJ databases">
        <title>The new phylogeny of the genus Mycobacterium.</title>
        <authorList>
            <person name="Tarcisio F."/>
            <person name="Conor M."/>
            <person name="Antonella G."/>
            <person name="Elisabetta G."/>
            <person name="Giulia F.S."/>
            <person name="Sara T."/>
            <person name="Anna F."/>
            <person name="Clotilde B."/>
            <person name="Roberto B."/>
            <person name="Veronica D.S."/>
            <person name="Fabio R."/>
            <person name="Monica P."/>
            <person name="Olivier J."/>
            <person name="Enrico T."/>
            <person name="Nicola S."/>
        </authorList>
    </citation>
    <scope>NUCLEOTIDE SEQUENCE [LARGE SCALE GENOMIC DNA]</scope>
    <source>
        <strain evidence="13 14">DSM 44616</strain>
    </source>
</reference>
<feature type="transmembrane region" description="Helical" evidence="11">
    <location>
        <begin position="142"/>
        <end position="165"/>
    </location>
</feature>
<keyword evidence="6 11" id="KW-0472">Membrane</keyword>
<comment type="caution">
    <text evidence="13">The sequence shown here is derived from an EMBL/GenBank/DDBJ whole genome shotgun (WGS) entry which is preliminary data.</text>
</comment>
<dbReference type="PANTHER" id="PTHR11403">
    <property type="entry name" value="CYTOCHROME C OXIDASE SUBUNIT III"/>
    <property type="match status" value="1"/>
</dbReference>
<gene>
    <name evidence="13" type="ORF">AWC23_07770</name>
</gene>
<dbReference type="InterPro" id="IPR000298">
    <property type="entry name" value="Cyt_c_oxidase-like_su3"/>
</dbReference>
<evidence type="ECO:0000256" key="10">
    <source>
        <dbReference type="SAM" id="MobiDB-lite"/>
    </source>
</evidence>
<evidence type="ECO:0000256" key="2">
    <source>
        <dbReference type="ARBA" id="ARBA00010581"/>
    </source>
</evidence>
<accession>A0AAJ3NRX6</accession>
<evidence type="ECO:0000256" key="6">
    <source>
        <dbReference type="ARBA" id="ARBA00023136"/>
    </source>
</evidence>
<dbReference type="SUPFAM" id="SSF81452">
    <property type="entry name" value="Cytochrome c oxidase subunit III-like"/>
    <property type="match status" value="1"/>
</dbReference>
<comment type="subcellular location">
    <subcellularLocation>
        <location evidence="9">Cell membrane</location>
        <topology evidence="9">Multi-pass membrane protein</topology>
    </subcellularLocation>
    <subcellularLocation>
        <location evidence="1">Membrane</location>
        <topology evidence="1">Multi-pass membrane protein</topology>
    </subcellularLocation>
</comment>
<dbReference type="GO" id="GO:0004129">
    <property type="term" value="F:cytochrome-c oxidase activity"/>
    <property type="evidence" value="ECO:0007669"/>
    <property type="project" value="UniProtKB-EC"/>
</dbReference>
<protein>
    <recommendedName>
        <fullName evidence="3">Probable cytochrome c oxidase subunit 3</fullName>
    </recommendedName>
    <alternativeName>
        <fullName evidence="7">Cytochrome aa3 subunit 3</fullName>
    </alternativeName>
</protein>
<keyword evidence="14" id="KW-1185">Reference proteome</keyword>
<dbReference type="AlphaFoldDB" id="A0AAJ3NRX6"/>
<sequence>MRGAVTPSDIASSTAHGRPSAPSRHLPGEEGVWVLIFGDMTVFAVLFGVYLYYRAGQPQLFERSQSHLNQAFGAVNTLVLLTSSLLVVTAVRAVRAGAPRLARRLVYGAMTCGAIFVVNKAIEYGQKISHGLVPSSNQFFMYFYVMTGLHLLHVVLGMALLGLMAHLTRRATLTGREQGYLEGAGCFWHMVDVLWIVIFALVYLVK</sequence>
<dbReference type="Gene3D" id="1.20.120.80">
    <property type="entry name" value="Cytochrome c oxidase, subunit III, four-helix bundle"/>
    <property type="match status" value="1"/>
</dbReference>
<comment type="similarity">
    <text evidence="2 9">Belongs to the cytochrome c oxidase subunit 3 family.</text>
</comment>
<dbReference type="Pfam" id="PF00510">
    <property type="entry name" value="COX3"/>
    <property type="match status" value="1"/>
</dbReference>
<feature type="transmembrane region" description="Helical" evidence="11">
    <location>
        <begin position="32"/>
        <end position="53"/>
    </location>
</feature>
<evidence type="ECO:0000256" key="8">
    <source>
        <dbReference type="ARBA" id="ARBA00047816"/>
    </source>
</evidence>
<dbReference type="InterPro" id="IPR013833">
    <property type="entry name" value="Cyt_c_oxidase_su3_a-hlx"/>
</dbReference>
<dbReference type="InterPro" id="IPR035973">
    <property type="entry name" value="Cyt_c_oxidase_su3-like_sf"/>
</dbReference>
<name>A0AAJ3NRX6_9MYCO</name>
<evidence type="ECO:0000256" key="11">
    <source>
        <dbReference type="SAM" id="Phobius"/>
    </source>
</evidence>
<evidence type="ECO:0000256" key="1">
    <source>
        <dbReference type="ARBA" id="ARBA00004141"/>
    </source>
</evidence>
<feature type="domain" description="Heme-copper oxidase subunit III family profile" evidence="12">
    <location>
        <begin position="31"/>
        <end position="206"/>
    </location>
</feature>
<dbReference type="InterPro" id="IPR024791">
    <property type="entry name" value="Cyt_c/ubiquinol_Oxase_su3"/>
</dbReference>
<feature type="transmembrane region" description="Helical" evidence="11">
    <location>
        <begin position="105"/>
        <end position="122"/>
    </location>
</feature>
<evidence type="ECO:0000256" key="3">
    <source>
        <dbReference type="ARBA" id="ARBA00022347"/>
    </source>
</evidence>
<dbReference type="Proteomes" id="UP000193387">
    <property type="component" value="Unassembled WGS sequence"/>
</dbReference>
<evidence type="ECO:0000256" key="9">
    <source>
        <dbReference type="RuleBase" id="RU003376"/>
    </source>
</evidence>
<keyword evidence="4 9" id="KW-0812">Transmembrane</keyword>
<dbReference type="EMBL" id="LQPR01000020">
    <property type="protein sequence ID" value="ORW73107.1"/>
    <property type="molecule type" value="Genomic_DNA"/>
</dbReference>
<dbReference type="PROSITE" id="PS50253">
    <property type="entry name" value="COX3"/>
    <property type="match status" value="1"/>
</dbReference>
<dbReference type="GO" id="GO:0005886">
    <property type="term" value="C:plasma membrane"/>
    <property type="evidence" value="ECO:0007669"/>
    <property type="project" value="UniProtKB-SubCell"/>
</dbReference>
<feature type="region of interest" description="Disordered" evidence="10">
    <location>
        <begin position="1"/>
        <end position="24"/>
    </location>
</feature>
<proteinExistence type="inferred from homology"/>
<evidence type="ECO:0000313" key="13">
    <source>
        <dbReference type="EMBL" id="ORW73107.1"/>
    </source>
</evidence>
<evidence type="ECO:0000256" key="4">
    <source>
        <dbReference type="ARBA" id="ARBA00022692"/>
    </source>
</evidence>
<keyword evidence="5 11" id="KW-1133">Transmembrane helix</keyword>